<dbReference type="AlphaFoldDB" id="A0A437LLU6"/>
<comment type="caution">
    <text evidence="2">The sequence shown here is derived from an EMBL/GenBank/DDBJ whole genome shotgun (WGS) entry which is preliminary data.</text>
</comment>
<evidence type="ECO:0000256" key="1">
    <source>
        <dbReference type="ARBA" id="ARBA00022679"/>
    </source>
</evidence>
<keyword evidence="1 2" id="KW-0808">Transferase</keyword>
<dbReference type="Gene3D" id="3.30.1540.10">
    <property type="entry name" value="formyl-coa transferase, domain 3"/>
    <property type="match status" value="1"/>
</dbReference>
<keyword evidence="3" id="KW-1185">Reference proteome</keyword>
<dbReference type="PANTHER" id="PTHR48207">
    <property type="entry name" value="SUCCINATE--HYDROXYMETHYLGLUTARATE COA-TRANSFERASE"/>
    <property type="match status" value="1"/>
</dbReference>
<reference evidence="2 3" key="1">
    <citation type="submission" date="2019-01" db="EMBL/GenBank/DDBJ databases">
        <authorList>
            <person name="Chen W.-M."/>
        </authorList>
    </citation>
    <scope>NUCLEOTIDE SEQUENCE [LARGE SCALE GENOMIC DNA]</scope>
    <source>
        <strain evidence="2 3">CCP-18</strain>
    </source>
</reference>
<dbReference type="PANTHER" id="PTHR48207:SF3">
    <property type="entry name" value="SUCCINATE--HYDROXYMETHYLGLUTARATE COA-TRANSFERASE"/>
    <property type="match status" value="1"/>
</dbReference>
<accession>A0A437LLU6</accession>
<dbReference type="InterPro" id="IPR050483">
    <property type="entry name" value="CoA-transferase_III_domain"/>
</dbReference>
<dbReference type="SUPFAM" id="SSF89796">
    <property type="entry name" value="CoA-transferase family III (CaiB/BaiF)"/>
    <property type="match status" value="1"/>
</dbReference>
<evidence type="ECO:0000313" key="2">
    <source>
        <dbReference type="EMBL" id="RVT86386.1"/>
    </source>
</evidence>
<dbReference type="RefSeq" id="WP_127682881.1">
    <property type="nucleotide sequence ID" value="NZ_SACM01000002.1"/>
</dbReference>
<organism evidence="2 3">
    <name type="scientific">Inhella crocodyli</name>
    <dbReference type="NCBI Taxonomy" id="2499851"/>
    <lineage>
        <taxon>Bacteria</taxon>
        <taxon>Pseudomonadati</taxon>
        <taxon>Pseudomonadota</taxon>
        <taxon>Betaproteobacteria</taxon>
        <taxon>Burkholderiales</taxon>
        <taxon>Sphaerotilaceae</taxon>
        <taxon>Inhella</taxon>
    </lineage>
</organism>
<dbReference type="InterPro" id="IPR044855">
    <property type="entry name" value="CoA-Trfase_III_dom3_sf"/>
</dbReference>
<dbReference type="Gene3D" id="3.40.50.10540">
    <property type="entry name" value="Crotonobetainyl-coa:carnitine coa-transferase, domain 1"/>
    <property type="match status" value="1"/>
</dbReference>
<dbReference type="OrthoDB" id="5294844at2"/>
<dbReference type="Pfam" id="PF02515">
    <property type="entry name" value="CoA_transf_3"/>
    <property type="match status" value="1"/>
</dbReference>
<dbReference type="EMBL" id="SACM01000002">
    <property type="protein sequence ID" value="RVT86386.1"/>
    <property type="molecule type" value="Genomic_DNA"/>
</dbReference>
<name>A0A437LLU6_9BURK</name>
<dbReference type="InterPro" id="IPR003673">
    <property type="entry name" value="CoA-Trfase_fam_III"/>
</dbReference>
<dbReference type="Proteomes" id="UP000288587">
    <property type="component" value="Unassembled WGS sequence"/>
</dbReference>
<evidence type="ECO:0000313" key="3">
    <source>
        <dbReference type="Proteomes" id="UP000288587"/>
    </source>
</evidence>
<gene>
    <name evidence="2" type="ORF">EOD73_10215</name>
</gene>
<dbReference type="GO" id="GO:0008410">
    <property type="term" value="F:CoA-transferase activity"/>
    <property type="evidence" value="ECO:0007669"/>
    <property type="project" value="TreeGrafter"/>
</dbReference>
<sequence>MTLSPFVPGALSGVRVLDLSRVLAGPWSTQILGDLGADVVKVERPGSGDDTRAWGPPFAGGDSAESAYYLSANRNKRSIALDLHDPADQATLRALAQEAHVVVENYKRGDLERFELGPQQLLALKPSLVVCSITGYGHTGPMCDEAGYDFAIQAQGGLMSVTGAPEGEPQKVGVAVADLSTGLYAAIGILAALRHAEATGKGQHLDLSLLDVQVAMLANLGASHLVSGAVPQRLGNAHPTIVPYQAFATADHPLVVAVGNDRQFAAFCQVLDRDWHARPEYASNPERVRHRATLTPQIADRLREAPRADWLAALHAAKVPCGPVQRIDEALGDPQVLARDMLWPSPHPAQPDLRLVGSPLRLSATPTALHRPPPQLNADRDAVLSDWLGR</sequence>
<dbReference type="InterPro" id="IPR023606">
    <property type="entry name" value="CoA-Trfase_III_dom_1_sf"/>
</dbReference>
<proteinExistence type="predicted"/>
<protein>
    <submittedName>
        <fullName evidence="2">CoA transferase</fullName>
    </submittedName>
</protein>